<dbReference type="RefSeq" id="WP_195745635.1">
    <property type="nucleotide sequence ID" value="NZ_BA000059.1"/>
</dbReference>
<name>A0A060N3L0_CLOBO</name>
<proteinExistence type="predicted"/>
<sequence length="48" mass="5737">MNKYQKKIAKRAKLVKKKTEFSWSWCKWVARLSIKNKGGILTSYIFKT</sequence>
<dbReference type="AlphaFoldDB" id="A0A060N3L0"/>
<dbReference type="HOGENOM" id="CLU_3151174_0_0_9"/>
<organism evidence="1">
    <name type="scientific">Clostridium botulinum B str. Osaka05</name>
    <dbReference type="NCBI Taxonomy" id="1407017"/>
    <lineage>
        <taxon>Bacteria</taxon>
        <taxon>Bacillati</taxon>
        <taxon>Bacillota</taxon>
        <taxon>Clostridia</taxon>
        <taxon>Eubacteriales</taxon>
        <taxon>Clostridiaceae</taxon>
        <taxon>Clostridium</taxon>
    </lineage>
</organism>
<reference evidence="1" key="1">
    <citation type="submission" date="2013-10" db="EMBL/GenBank/DDBJ databases">
        <title>Draft genome sequence of Clostridium botulinum type B strain Osaka05.</title>
        <authorList>
            <person name="Sakaguchi Y."/>
            <person name="Hosomi K."/>
            <person name="Uchiyama J."/>
            <person name="Ogura Y."/>
            <person name="Sakaguchi M."/>
            <person name="Kohda T."/>
            <person name="Mukamoto M."/>
            <person name="Misawa N."/>
            <person name="Matsuzaki S."/>
            <person name="Hayashi T."/>
            <person name="Kozaki S."/>
        </authorList>
    </citation>
    <scope>NUCLEOTIDE SEQUENCE</scope>
    <source>
        <strain evidence="1">Osaka05</strain>
    </source>
</reference>
<protein>
    <submittedName>
        <fullName evidence="1">Uncharacterized protein</fullName>
    </submittedName>
</protein>
<evidence type="ECO:0000313" key="1">
    <source>
        <dbReference type="EMBL" id="BAO05116.1"/>
    </source>
</evidence>
<accession>A0A060N3L0</accession>
<dbReference type="EMBL" id="BA000059">
    <property type="protein sequence ID" value="BAO05116.1"/>
    <property type="molecule type" value="Genomic_DNA"/>
</dbReference>
<gene>
    <name evidence="1" type="ORF">CBO05P2_091</name>
</gene>
<dbReference type="Proteomes" id="UP000054164">
    <property type="component" value="Unassembled WGS sequence"/>
</dbReference>